<evidence type="ECO:0000313" key="4">
    <source>
        <dbReference type="Proteomes" id="UP001204833"/>
    </source>
</evidence>
<dbReference type="InterPro" id="IPR050871">
    <property type="entry name" value="26S_Proteasome/COP9_Components"/>
</dbReference>
<dbReference type="AlphaFoldDB" id="A0AAD5B9T7"/>
<dbReference type="PANTHER" id="PTHR10678">
    <property type="entry name" value="26S PROTEASOME NON-ATPASE REGULATORY SUBUNIT 11/COP9 SIGNALOSOME COMPLEX SUBUNIT 2"/>
    <property type="match status" value="1"/>
</dbReference>
<evidence type="ECO:0000259" key="2">
    <source>
        <dbReference type="PROSITE" id="PS50250"/>
    </source>
</evidence>
<gene>
    <name evidence="3" type="ORF">KGF57_005351</name>
</gene>
<dbReference type="InterPro" id="IPR000717">
    <property type="entry name" value="PCI_dom"/>
</dbReference>
<feature type="compositionally biased region" description="Acidic residues" evidence="1">
    <location>
        <begin position="1"/>
        <end position="22"/>
    </location>
</feature>
<feature type="region of interest" description="Disordered" evidence="1">
    <location>
        <begin position="1"/>
        <end position="43"/>
    </location>
</feature>
<name>A0AAD5B9T7_9ASCO</name>
<keyword evidence="4" id="KW-1185">Reference proteome</keyword>
<evidence type="ECO:0000313" key="3">
    <source>
        <dbReference type="EMBL" id="KAI5948740.1"/>
    </source>
</evidence>
<dbReference type="Pfam" id="PF01399">
    <property type="entry name" value="PCI"/>
    <property type="match status" value="1"/>
</dbReference>
<proteinExistence type="predicted"/>
<evidence type="ECO:0000256" key="1">
    <source>
        <dbReference type="SAM" id="MobiDB-lite"/>
    </source>
</evidence>
<dbReference type="RefSeq" id="XP_051606250.1">
    <property type="nucleotide sequence ID" value="XM_051754959.1"/>
</dbReference>
<dbReference type="SMART" id="SM00753">
    <property type="entry name" value="PAM"/>
    <property type="match status" value="1"/>
</dbReference>
<dbReference type="Proteomes" id="UP001204833">
    <property type="component" value="Unassembled WGS sequence"/>
</dbReference>
<dbReference type="Gene3D" id="1.25.40.570">
    <property type="match status" value="1"/>
</dbReference>
<feature type="compositionally biased region" description="Acidic residues" evidence="1">
    <location>
        <begin position="34"/>
        <end position="43"/>
    </location>
</feature>
<protein>
    <submittedName>
        <fullName evidence="3">CsnB</fullName>
    </submittedName>
</protein>
<dbReference type="PROSITE" id="PS50250">
    <property type="entry name" value="PCI"/>
    <property type="match status" value="1"/>
</dbReference>
<dbReference type="GeneID" id="76153395"/>
<organism evidence="3 4">
    <name type="scientific">Candida theae</name>
    <dbReference type="NCBI Taxonomy" id="1198502"/>
    <lineage>
        <taxon>Eukaryota</taxon>
        <taxon>Fungi</taxon>
        <taxon>Dikarya</taxon>
        <taxon>Ascomycota</taxon>
        <taxon>Saccharomycotina</taxon>
        <taxon>Pichiomycetes</taxon>
        <taxon>Debaryomycetaceae</taxon>
        <taxon>Candida/Lodderomyces clade</taxon>
        <taxon>Candida</taxon>
    </lineage>
</organism>
<sequence length="617" mass="71155">MSDEELFSEDSYEFEFEEDEEEHTGGGGSGDENNAIDEDGEDQGIENRYYMAKSFKDDEVEKAIVEFKKIIDSSIDDGDKDGNEWVFKAYKQLIKLYLSESQLDNVLTTMQSTLLLLPLLSKSYVEESLSRMIVRFANVPNSQFVTQMYRLLLSQEYIDKNDKLWLKVNTNLLALYLETGELDKIPHLLQIIYDKFPSIPEPIRKLFTLEIIAAEIEYLFKMEELDIPKLTQLYKQSSNFTTAVTHPKILGVIAECGARVQFFREDYEQARAEFYKSFKNYDEAGAHAKNKSLKYLALCSLLCNSDLDPFQSQETRTCAQLAEFDDLKRLIKAYKNMSVVEFNSVLQQQQKQQQKQQQEGEDEDEEGNEFFKDEIFKQAITQILENLRIRVLMKNIASASTPLPFTELYKVLQVEGDEFCQLLVKLMGTGRLIDAKIDFENEVVVVHEPATRLLVPTTSKEIYYNVKLLDTLTVTQDDSMVIEETGLLFTGDQPPQNLDLLSRMFFVIDRPKKPQDWFKPIESWYSYVLSFLPRTCQLEVSQHEQVLDKIEKSKQNQDNNNNSRSSDAVANELANFNTGLLNSTLQDAYNDDDDEDIDAVDVKKVHLLQSWANALKN</sequence>
<reference evidence="3 4" key="1">
    <citation type="journal article" date="2022" name="DNA Res.">
        <title>Genome analysis of five recently described species of the CUG-Ser clade uncovers Candida theae as a new hybrid lineage with pathogenic potential in the Candida parapsilosis species complex.</title>
        <authorList>
            <person name="Mixao V."/>
            <person name="Del Olmo V."/>
            <person name="Hegedusova E."/>
            <person name="Saus E."/>
            <person name="Pryszcz L."/>
            <person name="Cillingova A."/>
            <person name="Nosek J."/>
            <person name="Gabaldon T."/>
        </authorList>
    </citation>
    <scope>NUCLEOTIDE SEQUENCE [LARGE SCALE GENOMIC DNA]</scope>
    <source>
        <strain evidence="3 4">CBS 12239</strain>
    </source>
</reference>
<dbReference type="EMBL" id="JAIHNG010000178">
    <property type="protein sequence ID" value="KAI5948740.1"/>
    <property type="molecule type" value="Genomic_DNA"/>
</dbReference>
<feature type="domain" description="PCI" evidence="2">
    <location>
        <begin position="263"/>
        <end position="451"/>
    </location>
</feature>
<comment type="caution">
    <text evidence="3">The sequence shown here is derived from an EMBL/GenBank/DDBJ whole genome shotgun (WGS) entry which is preliminary data.</text>
</comment>
<accession>A0AAD5B9T7</accession>